<evidence type="ECO:0000313" key="3">
    <source>
        <dbReference type="Proteomes" id="UP000001072"/>
    </source>
</evidence>
<dbReference type="OrthoDB" id="2503270at2759"/>
<dbReference type="VEuPathDB" id="FungiDB:MELLADRAFT_91542"/>
<dbReference type="KEGG" id="mlr:MELLADRAFT_91542"/>
<evidence type="ECO:0000313" key="2">
    <source>
        <dbReference type="EMBL" id="EGG02216.1"/>
    </source>
</evidence>
<evidence type="ECO:0000256" key="1">
    <source>
        <dbReference type="SAM" id="SignalP"/>
    </source>
</evidence>
<organism evidence="3">
    <name type="scientific">Melampsora larici-populina (strain 98AG31 / pathotype 3-4-7)</name>
    <name type="common">Poplar leaf rust fungus</name>
    <dbReference type="NCBI Taxonomy" id="747676"/>
    <lineage>
        <taxon>Eukaryota</taxon>
        <taxon>Fungi</taxon>
        <taxon>Dikarya</taxon>
        <taxon>Basidiomycota</taxon>
        <taxon>Pucciniomycotina</taxon>
        <taxon>Pucciniomycetes</taxon>
        <taxon>Pucciniales</taxon>
        <taxon>Melampsoraceae</taxon>
        <taxon>Melampsora</taxon>
    </lineage>
</organism>
<dbReference type="InParanoid" id="F4RZF2"/>
<keyword evidence="3" id="KW-1185">Reference proteome</keyword>
<keyword evidence="1" id="KW-0732">Signal</keyword>
<dbReference type="RefSeq" id="XP_007414473.1">
    <property type="nucleotide sequence ID" value="XM_007414411.1"/>
</dbReference>
<feature type="signal peptide" evidence="1">
    <location>
        <begin position="1"/>
        <end position="22"/>
    </location>
</feature>
<protein>
    <recommendedName>
        <fullName evidence="4">Secreted protein</fullName>
    </recommendedName>
</protein>
<dbReference type="EMBL" id="GL883132">
    <property type="protein sequence ID" value="EGG02216.1"/>
    <property type="molecule type" value="Genomic_DNA"/>
</dbReference>
<name>F4RZF2_MELLP</name>
<dbReference type="Proteomes" id="UP000001072">
    <property type="component" value="Unassembled WGS sequence"/>
</dbReference>
<dbReference type="AlphaFoldDB" id="F4RZF2"/>
<feature type="chain" id="PRO_5003318122" description="Secreted protein" evidence="1">
    <location>
        <begin position="23"/>
        <end position="236"/>
    </location>
</feature>
<gene>
    <name evidence="2" type="ORF">MELLADRAFT_91542</name>
</gene>
<reference evidence="3" key="1">
    <citation type="journal article" date="2011" name="Proc. Natl. Acad. Sci. U.S.A.">
        <title>Obligate biotrophy features unraveled by the genomic analysis of rust fungi.</title>
        <authorList>
            <person name="Duplessis S."/>
            <person name="Cuomo C.A."/>
            <person name="Lin Y.-C."/>
            <person name="Aerts A."/>
            <person name="Tisserant E."/>
            <person name="Veneault-Fourrey C."/>
            <person name="Joly D.L."/>
            <person name="Hacquard S."/>
            <person name="Amselem J."/>
            <person name="Cantarel B.L."/>
            <person name="Chiu R."/>
            <person name="Coutinho P.M."/>
            <person name="Feau N."/>
            <person name="Field M."/>
            <person name="Frey P."/>
            <person name="Gelhaye E."/>
            <person name="Goldberg J."/>
            <person name="Grabherr M.G."/>
            <person name="Kodira C.D."/>
            <person name="Kohler A."/>
            <person name="Kuees U."/>
            <person name="Lindquist E.A."/>
            <person name="Lucas S.M."/>
            <person name="Mago R."/>
            <person name="Mauceli E."/>
            <person name="Morin E."/>
            <person name="Murat C."/>
            <person name="Pangilinan J.L."/>
            <person name="Park R."/>
            <person name="Pearson M."/>
            <person name="Quesneville H."/>
            <person name="Rouhier N."/>
            <person name="Sakthikumar S."/>
            <person name="Salamov A.A."/>
            <person name="Schmutz J."/>
            <person name="Selles B."/>
            <person name="Shapiro H."/>
            <person name="Tanguay P."/>
            <person name="Tuskan G.A."/>
            <person name="Henrissat B."/>
            <person name="Van de Peer Y."/>
            <person name="Rouze P."/>
            <person name="Ellis J.G."/>
            <person name="Dodds P.N."/>
            <person name="Schein J.E."/>
            <person name="Zhong S."/>
            <person name="Hamelin R.C."/>
            <person name="Grigoriev I.V."/>
            <person name="Szabo L.J."/>
            <person name="Martin F."/>
        </authorList>
    </citation>
    <scope>NUCLEOTIDE SEQUENCE [LARGE SCALE GENOMIC DNA]</scope>
    <source>
        <strain evidence="3">98AG31 / pathotype 3-4-7</strain>
    </source>
</reference>
<proteinExistence type="predicted"/>
<dbReference type="GeneID" id="18935938"/>
<evidence type="ECO:0008006" key="4">
    <source>
        <dbReference type="Google" id="ProtNLM"/>
    </source>
</evidence>
<dbReference type="HOGENOM" id="CLU_086121_0_0_1"/>
<sequence length="236" mass="25643">MQSLSLLSVILLLPAFLVASSGERHTQCYNYFLNKDQCVYGSQCDPCPAGQPIPKKTCESGGQFQHPTAVSPTDQMSYSIPAKHARVRRYDTTTPSSFVAGGNGNCGFYNTTSDLGEAHAGYVKPNLGVCIWSGSDTTGNSTTDNGWLNQATSDNCNKQIYIQRQGQPDTVKFVPVIDSCNFNTVDPALGCFQVFVTRALYDSFNPTQEELNSGALNNITWDFNIGSAEDRQPGPI</sequence>
<accession>F4RZF2</accession>